<dbReference type="Gene3D" id="3.40.50.1000">
    <property type="entry name" value="HAD superfamily/HAD-like"/>
    <property type="match status" value="1"/>
</dbReference>
<protein>
    <submittedName>
        <fullName evidence="2">Glyceraldehyde 3-phosphate phosphatase</fullName>
    </submittedName>
</protein>
<dbReference type="PANTHER" id="PTHR43316">
    <property type="entry name" value="HYDROLASE, HALOACID DELAHOGENASE-RELATED"/>
    <property type="match status" value="1"/>
</dbReference>
<dbReference type="SUPFAM" id="SSF56784">
    <property type="entry name" value="HAD-like"/>
    <property type="match status" value="1"/>
</dbReference>
<proteinExistence type="predicted"/>
<dbReference type="InterPro" id="IPR023214">
    <property type="entry name" value="HAD_sf"/>
</dbReference>
<gene>
    <name evidence="2" type="ORF">GBAR_LOCUS10093</name>
</gene>
<dbReference type="GO" id="GO:0016787">
    <property type="term" value="F:hydrolase activity"/>
    <property type="evidence" value="ECO:0007669"/>
    <property type="project" value="UniProtKB-KW"/>
</dbReference>
<evidence type="ECO:0000256" key="1">
    <source>
        <dbReference type="ARBA" id="ARBA00022801"/>
    </source>
</evidence>
<name>A0AA35WJ95_GEOBA</name>
<evidence type="ECO:0000313" key="2">
    <source>
        <dbReference type="EMBL" id="CAI8016450.1"/>
    </source>
</evidence>
<dbReference type="InterPro" id="IPR006439">
    <property type="entry name" value="HAD-SF_hydro_IA"/>
</dbReference>
<dbReference type="NCBIfam" id="TIGR01549">
    <property type="entry name" value="HAD-SF-IA-v1"/>
    <property type="match status" value="1"/>
</dbReference>
<dbReference type="Pfam" id="PF00702">
    <property type="entry name" value="Hydrolase"/>
    <property type="match status" value="1"/>
</dbReference>
<accession>A0AA35WJ95</accession>
<keyword evidence="3" id="KW-1185">Reference proteome</keyword>
<dbReference type="InterPro" id="IPR036412">
    <property type="entry name" value="HAD-like_sf"/>
</dbReference>
<dbReference type="AlphaFoldDB" id="A0AA35WJ95"/>
<evidence type="ECO:0000313" key="3">
    <source>
        <dbReference type="Proteomes" id="UP001174909"/>
    </source>
</evidence>
<dbReference type="InterPro" id="IPR051540">
    <property type="entry name" value="S-2-haloacid_dehalogenase"/>
</dbReference>
<reference evidence="2" key="1">
    <citation type="submission" date="2023-03" db="EMBL/GenBank/DDBJ databases">
        <authorList>
            <person name="Steffen K."/>
            <person name="Cardenas P."/>
        </authorList>
    </citation>
    <scope>NUCLEOTIDE SEQUENCE</scope>
</reference>
<dbReference type="Proteomes" id="UP001174909">
    <property type="component" value="Unassembled WGS sequence"/>
</dbReference>
<organism evidence="2 3">
    <name type="scientific">Geodia barretti</name>
    <name type="common">Barrett's horny sponge</name>
    <dbReference type="NCBI Taxonomy" id="519541"/>
    <lineage>
        <taxon>Eukaryota</taxon>
        <taxon>Metazoa</taxon>
        <taxon>Porifera</taxon>
        <taxon>Demospongiae</taxon>
        <taxon>Heteroscleromorpha</taxon>
        <taxon>Tetractinellida</taxon>
        <taxon>Astrophorina</taxon>
        <taxon>Geodiidae</taxon>
        <taxon>Geodia</taxon>
    </lineage>
</organism>
<comment type="caution">
    <text evidence="2">The sequence shown here is derived from an EMBL/GenBank/DDBJ whole genome shotgun (WGS) entry which is preliminary data.</text>
</comment>
<keyword evidence="1" id="KW-0378">Hydrolase</keyword>
<dbReference type="EMBL" id="CASHTH010001529">
    <property type="protein sequence ID" value="CAI8016450.1"/>
    <property type="molecule type" value="Genomic_DNA"/>
</dbReference>
<sequence>MYPTRQAAVRSWRLVLRHARLFRAFRRVRIQVRAIRPISDLHALQADLVADRMGIDPAEARALIDAVVYARLPDALRGVRTHPGVQRALTELRERGAKLGVLSDMPPDAKLRDMGLRGFACAVTSEATDYLKPNPEPFRYVAELLDVRPEQVLYVGNHYRYDILGAGAVGMLTAHHARRAEQSSRADLTFLRYDSLMPAIRAAGIRLPSGRVS</sequence>